<comment type="caution">
    <text evidence="2">The sequence shown here is derived from an EMBL/GenBank/DDBJ whole genome shotgun (WGS) entry which is preliminary data.</text>
</comment>
<organism evidence="2 3">
    <name type="scientific">Kaistella pullorum</name>
    <dbReference type="NCBI Taxonomy" id="2763074"/>
    <lineage>
        <taxon>Bacteria</taxon>
        <taxon>Pseudomonadati</taxon>
        <taxon>Bacteroidota</taxon>
        <taxon>Flavobacteriia</taxon>
        <taxon>Flavobacteriales</taxon>
        <taxon>Weeksellaceae</taxon>
        <taxon>Chryseobacterium group</taxon>
        <taxon>Kaistella</taxon>
    </lineage>
</organism>
<name>A0ABR8WMU4_9FLAO</name>
<feature type="chain" id="PRO_5045911689" evidence="1">
    <location>
        <begin position="18"/>
        <end position="254"/>
    </location>
</feature>
<protein>
    <submittedName>
        <fullName evidence="2">Uncharacterized protein</fullName>
    </submittedName>
</protein>
<dbReference type="EMBL" id="JACSPS010000002">
    <property type="protein sequence ID" value="MBD8018392.1"/>
    <property type="molecule type" value="Genomic_DNA"/>
</dbReference>
<gene>
    <name evidence="2" type="ORF">H9628_07895</name>
</gene>
<sequence>MKTFYFILLSLFSHVSAQEIFNEKPFAFENISDLFADDYGNIYIYKKADFSFTKYSPAGNQLGKLMFTLPFKIQSVQNPLSIPAFSENAQELRFYDQNLNLVQTVEFSPRFGFVKMAYAEDLQQIWLLDESSKNLILYNFRDDHVIASFPFKADFDLILDLLVYEDVAYILHRNALSIFKFKSGEIQEIPVSNPHRLLRENSQISVVTKNGILGLENNSFKVVFESDTADFVDKNSSAFFEIKDNKLYLYPIKK</sequence>
<keyword evidence="3" id="KW-1185">Reference proteome</keyword>
<accession>A0ABR8WMU4</accession>
<dbReference type="Proteomes" id="UP000626242">
    <property type="component" value="Unassembled WGS sequence"/>
</dbReference>
<reference evidence="2 3" key="1">
    <citation type="submission" date="2020-08" db="EMBL/GenBank/DDBJ databases">
        <title>A Genomic Blueprint of the Chicken Gut Microbiome.</title>
        <authorList>
            <person name="Gilroy R."/>
            <person name="Ravi A."/>
            <person name="Getino M."/>
            <person name="Pursley I."/>
            <person name="Horton D.L."/>
            <person name="Alikhan N.-F."/>
            <person name="Baker D."/>
            <person name="Gharbi K."/>
            <person name="Hall N."/>
            <person name="Watson M."/>
            <person name="Adriaenssens E.M."/>
            <person name="Foster-Nyarko E."/>
            <person name="Jarju S."/>
            <person name="Secka A."/>
            <person name="Antonio M."/>
            <person name="Oren A."/>
            <person name="Chaudhuri R."/>
            <person name="La Ragione R.M."/>
            <person name="Hildebrand F."/>
            <person name="Pallen M.J."/>
        </authorList>
    </citation>
    <scope>NUCLEOTIDE SEQUENCE [LARGE SCALE GENOMIC DNA]</scope>
    <source>
        <strain evidence="2 3">Sa1CVA4</strain>
    </source>
</reference>
<evidence type="ECO:0000313" key="2">
    <source>
        <dbReference type="EMBL" id="MBD8018392.1"/>
    </source>
</evidence>
<evidence type="ECO:0000256" key="1">
    <source>
        <dbReference type="SAM" id="SignalP"/>
    </source>
</evidence>
<feature type="signal peptide" evidence="1">
    <location>
        <begin position="1"/>
        <end position="17"/>
    </location>
</feature>
<dbReference type="RefSeq" id="WP_251833580.1">
    <property type="nucleotide sequence ID" value="NZ_JACSPS010000002.1"/>
</dbReference>
<evidence type="ECO:0000313" key="3">
    <source>
        <dbReference type="Proteomes" id="UP000626242"/>
    </source>
</evidence>
<proteinExistence type="predicted"/>
<keyword evidence="1" id="KW-0732">Signal</keyword>